<dbReference type="PROSITE" id="PS00211">
    <property type="entry name" value="ABC_TRANSPORTER_1"/>
    <property type="match status" value="1"/>
</dbReference>
<dbReference type="InterPro" id="IPR017871">
    <property type="entry name" value="ABC_transporter-like_CS"/>
</dbReference>
<comment type="similarity">
    <text evidence="1">Belongs to the ABC transporter superfamily.</text>
</comment>
<dbReference type="Pfam" id="PF00005">
    <property type="entry name" value="ABC_tran"/>
    <property type="match status" value="1"/>
</dbReference>
<dbReference type="RefSeq" id="WP_211912110.1">
    <property type="nucleotide sequence ID" value="NZ_CP036498.1"/>
</dbReference>
<sequence length="262" mass="27349">MSAPDLVVQDVAAGYGARKVLRGLSLPPVPGAQVTALVGPNGAGKTTLLRAIAGLVPASGTIRFGTQDLLTASAQQRAGVMAFMPQFMPQRMSLSVLEAVISALRASPPSTATWSNDGFRDASLAVLARLGIVDLALSAFDQLSGGQRQLASLAQALVRRPKLLLLDEPTSALDLRHQLQVMQIVREVAAQGTTVIAVLHDLQAAARWADNVVVMKDGALYASGAASDAITSTMLREVYGLDGIVERTSTGELHIGGYALKA</sequence>
<keyword evidence="7" id="KW-1185">Reference proteome</keyword>
<dbReference type="PROSITE" id="PS50893">
    <property type="entry name" value="ABC_TRANSPORTER_2"/>
    <property type="match status" value="1"/>
</dbReference>
<gene>
    <name evidence="6" type="ORF">RPMA_06795</name>
</gene>
<accession>A0ABX8A4G4</accession>
<dbReference type="InterPro" id="IPR003593">
    <property type="entry name" value="AAA+_ATPase"/>
</dbReference>
<evidence type="ECO:0000313" key="7">
    <source>
        <dbReference type="Proteomes" id="UP000682843"/>
    </source>
</evidence>
<evidence type="ECO:0000256" key="1">
    <source>
        <dbReference type="ARBA" id="ARBA00005417"/>
    </source>
</evidence>
<reference evidence="6 7" key="1">
    <citation type="submission" date="2019-02" db="EMBL/GenBank/DDBJ databases">
        <title>Emended description of the genus Rhodopseudomonas and description of Rhodopseudomonas albus sp. nov., a non-phototrophic, heavy-metal-tolerant bacterium isolated from garden soil.</title>
        <authorList>
            <person name="Bao Z."/>
            <person name="Cao W.W."/>
            <person name="Sato Y."/>
            <person name="Nishizawa T."/>
            <person name="Zhao J."/>
            <person name="Guo Y."/>
            <person name="Ohta H."/>
        </authorList>
    </citation>
    <scope>NUCLEOTIDE SEQUENCE [LARGE SCALE GENOMIC DNA]</scope>
    <source>
        <strain evidence="6 7">SK50-23</strain>
    </source>
</reference>
<feature type="domain" description="ABC transporter" evidence="5">
    <location>
        <begin position="6"/>
        <end position="242"/>
    </location>
</feature>
<dbReference type="InterPro" id="IPR027417">
    <property type="entry name" value="P-loop_NTPase"/>
</dbReference>
<dbReference type="GO" id="GO:0005524">
    <property type="term" value="F:ATP binding"/>
    <property type="evidence" value="ECO:0007669"/>
    <property type="project" value="UniProtKB-KW"/>
</dbReference>
<dbReference type="Proteomes" id="UP000682843">
    <property type="component" value="Chromosome"/>
</dbReference>
<evidence type="ECO:0000256" key="4">
    <source>
        <dbReference type="ARBA" id="ARBA00024722"/>
    </source>
</evidence>
<dbReference type="PANTHER" id="PTHR42794:SF2">
    <property type="entry name" value="ABC TRANSPORTER ATP-BINDING PROTEIN"/>
    <property type="match status" value="1"/>
</dbReference>
<dbReference type="SMART" id="SM00382">
    <property type="entry name" value="AAA"/>
    <property type="match status" value="1"/>
</dbReference>
<protein>
    <submittedName>
        <fullName evidence="6">ABC transporter ATP-binding protein</fullName>
    </submittedName>
</protein>
<keyword evidence="2" id="KW-0547">Nucleotide-binding</keyword>
<name>A0ABX8A4G4_9BRAD</name>
<evidence type="ECO:0000256" key="3">
    <source>
        <dbReference type="ARBA" id="ARBA00022840"/>
    </source>
</evidence>
<proteinExistence type="inferred from homology"/>
<evidence type="ECO:0000313" key="6">
    <source>
        <dbReference type="EMBL" id="QUS38573.1"/>
    </source>
</evidence>
<dbReference type="EMBL" id="CP036498">
    <property type="protein sequence ID" value="QUS38573.1"/>
    <property type="molecule type" value="Genomic_DNA"/>
</dbReference>
<dbReference type="CDD" id="cd03214">
    <property type="entry name" value="ABC_Iron-Siderophores_B12_Hemin"/>
    <property type="match status" value="1"/>
</dbReference>
<keyword evidence="3 6" id="KW-0067">ATP-binding</keyword>
<evidence type="ECO:0000256" key="2">
    <source>
        <dbReference type="ARBA" id="ARBA00022741"/>
    </source>
</evidence>
<comment type="function">
    <text evidence="4">Involved in beta-(1--&gt;2)glucan export. Transmembrane domains (TMD) form a pore in the inner membrane and the ATP-binding domain (NBD) is responsible for energy generation.</text>
</comment>
<evidence type="ECO:0000259" key="5">
    <source>
        <dbReference type="PROSITE" id="PS50893"/>
    </source>
</evidence>
<dbReference type="Gene3D" id="3.40.50.300">
    <property type="entry name" value="P-loop containing nucleotide triphosphate hydrolases"/>
    <property type="match status" value="1"/>
</dbReference>
<dbReference type="InterPro" id="IPR003439">
    <property type="entry name" value="ABC_transporter-like_ATP-bd"/>
</dbReference>
<dbReference type="PANTHER" id="PTHR42794">
    <property type="entry name" value="HEMIN IMPORT ATP-BINDING PROTEIN HMUV"/>
    <property type="match status" value="1"/>
</dbReference>
<organism evidence="6 7">
    <name type="scientific">Tardiphaga alba</name>
    <dbReference type="NCBI Taxonomy" id="340268"/>
    <lineage>
        <taxon>Bacteria</taxon>
        <taxon>Pseudomonadati</taxon>
        <taxon>Pseudomonadota</taxon>
        <taxon>Alphaproteobacteria</taxon>
        <taxon>Hyphomicrobiales</taxon>
        <taxon>Nitrobacteraceae</taxon>
        <taxon>Tardiphaga</taxon>
    </lineage>
</organism>
<dbReference type="SUPFAM" id="SSF52540">
    <property type="entry name" value="P-loop containing nucleoside triphosphate hydrolases"/>
    <property type="match status" value="1"/>
</dbReference>